<dbReference type="Proteomes" id="UP001153678">
    <property type="component" value="Unassembled WGS sequence"/>
</dbReference>
<protein>
    <submittedName>
        <fullName evidence="1">11018_t:CDS:1</fullName>
    </submittedName>
</protein>
<dbReference type="OrthoDB" id="2416077at2759"/>
<dbReference type="InterPro" id="IPR036397">
    <property type="entry name" value="RNaseH_sf"/>
</dbReference>
<sequence length="128" mass="14496">MHENELSEAQRERSISTYVSGIKQTLILTQLCIPTSTVNNTIKDIKKQILNIISRLNSSLDTILHNNTVRKYLNNEGLGSYVILKFGGSSVMFWGCFGWHGVRPLVVIEGSMDSDTYINILANYFIPW</sequence>
<dbReference type="Gene3D" id="1.10.10.10">
    <property type="entry name" value="Winged helix-like DNA-binding domain superfamily/Winged helix DNA-binding domain"/>
    <property type="match status" value="1"/>
</dbReference>
<dbReference type="InterPro" id="IPR036388">
    <property type="entry name" value="WH-like_DNA-bd_sf"/>
</dbReference>
<accession>A0A9W4X804</accession>
<dbReference type="EMBL" id="CAMKVN010009166">
    <property type="protein sequence ID" value="CAI2193162.1"/>
    <property type="molecule type" value="Genomic_DNA"/>
</dbReference>
<evidence type="ECO:0000313" key="1">
    <source>
        <dbReference type="EMBL" id="CAI2193162.1"/>
    </source>
</evidence>
<name>A0A9W4X804_9GLOM</name>
<gene>
    <name evidence="1" type="ORF">FWILDA_LOCUS15937</name>
</gene>
<dbReference type="Gene3D" id="3.30.420.10">
    <property type="entry name" value="Ribonuclease H-like superfamily/Ribonuclease H"/>
    <property type="match status" value="1"/>
</dbReference>
<proteinExistence type="predicted"/>
<feature type="non-terminal residue" evidence="1">
    <location>
        <position position="128"/>
    </location>
</feature>
<reference evidence="1" key="1">
    <citation type="submission" date="2022-08" db="EMBL/GenBank/DDBJ databases">
        <authorList>
            <person name="Kallberg Y."/>
            <person name="Tangrot J."/>
            <person name="Rosling A."/>
        </authorList>
    </citation>
    <scope>NUCLEOTIDE SEQUENCE</scope>
    <source>
        <strain evidence="1">Wild A</strain>
    </source>
</reference>
<evidence type="ECO:0000313" key="2">
    <source>
        <dbReference type="Proteomes" id="UP001153678"/>
    </source>
</evidence>
<comment type="caution">
    <text evidence="1">The sequence shown here is derived from an EMBL/GenBank/DDBJ whole genome shotgun (WGS) entry which is preliminary data.</text>
</comment>
<organism evidence="1 2">
    <name type="scientific">Funneliformis geosporum</name>
    <dbReference type="NCBI Taxonomy" id="1117311"/>
    <lineage>
        <taxon>Eukaryota</taxon>
        <taxon>Fungi</taxon>
        <taxon>Fungi incertae sedis</taxon>
        <taxon>Mucoromycota</taxon>
        <taxon>Glomeromycotina</taxon>
        <taxon>Glomeromycetes</taxon>
        <taxon>Glomerales</taxon>
        <taxon>Glomeraceae</taxon>
        <taxon>Funneliformis</taxon>
    </lineage>
</organism>
<dbReference type="GO" id="GO:0003676">
    <property type="term" value="F:nucleic acid binding"/>
    <property type="evidence" value="ECO:0007669"/>
    <property type="project" value="InterPro"/>
</dbReference>
<keyword evidence="2" id="KW-1185">Reference proteome</keyword>
<dbReference type="AlphaFoldDB" id="A0A9W4X804"/>